<dbReference type="PANTHER" id="PTHR32024">
    <property type="entry name" value="TRK SYSTEM POTASSIUM UPTAKE PROTEIN TRKG-RELATED"/>
    <property type="match status" value="1"/>
</dbReference>
<proteinExistence type="predicted"/>
<evidence type="ECO:0000256" key="2">
    <source>
        <dbReference type="ARBA" id="ARBA00022448"/>
    </source>
</evidence>
<dbReference type="InterPro" id="IPR003445">
    <property type="entry name" value="Cat_transpt"/>
</dbReference>
<dbReference type="PATRIC" id="fig|54915.3.peg.5578"/>
<gene>
    <name evidence="10" type="ORF">ADS79_02115</name>
    <name evidence="9" type="ORF">BRE01_15740</name>
</gene>
<reference evidence="9 12" key="3">
    <citation type="submission" date="2019-06" db="EMBL/GenBank/DDBJ databases">
        <title>Whole genome shotgun sequence of Brevibacillus reuszeri NBRC 15719.</title>
        <authorList>
            <person name="Hosoyama A."/>
            <person name="Uohara A."/>
            <person name="Ohji S."/>
            <person name="Ichikawa N."/>
        </authorList>
    </citation>
    <scope>NUCLEOTIDE SEQUENCE [LARGE SCALE GENOMIC DNA]</scope>
    <source>
        <strain evidence="9 12">NBRC 15719</strain>
    </source>
</reference>
<protein>
    <submittedName>
        <fullName evidence="10">ATP synthase</fullName>
    </submittedName>
    <submittedName>
        <fullName evidence="9">Ktr system potassium uptake protein D</fullName>
    </submittedName>
</protein>
<feature type="transmembrane region" description="Helical" evidence="8">
    <location>
        <begin position="237"/>
        <end position="256"/>
    </location>
</feature>
<dbReference type="Proteomes" id="UP000036834">
    <property type="component" value="Unassembled WGS sequence"/>
</dbReference>
<dbReference type="EMBL" id="BJON01000006">
    <property type="protein sequence ID" value="GED67872.1"/>
    <property type="molecule type" value="Genomic_DNA"/>
</dbReference>
<feature type="transmembrane region" description="Helical" evidence="8">
    <location>
        <begin position="131"/>
        <end position="156"/>
    </location>
</feature>
<evidence type="ECO:0000256" key="7">
    <source>
        <dbReference type="ARBA" id="ARBA00023136"/>
    </source>
</evidence>
<dbReference type="GO" id="GO:0005886">
    <property type="term" value="C:plasma membrane"/>
    <property type="evidence" value="ECO:0007669"/>
    <property type="project" value="UniProtKB-SubCell"/>
</dbReference>
<feature type="transmembrane region" description="Helical" evidence="8">
    <location>
        <begin position="12"/>
        <end position="33"/>
    </location>
</feature>
<feature type="transmembrane region" description="Helical" evidence="8">
    <location>
        <begin position="193"/>
        <end position="216"/>
    </location>
</feature>
<dbReference type="EMBL" id="LGIQ01000002">
    <property type="protein sequence ID" value="KNB74505.1"/>
    <property type="molecule type" value="Genomic_DNA"/>
</dbReference>
<dbReference type="RefSeq" id="WP_049736751.1">
    <property type="nucleotide sequence ID" value="NZ_BJON01000006.1"/>
</dbReference>
<feature type="transmembrane region" description="Helical" evidence="8">
    <location>
        <begin position="73"/>
        <end position="100"/>
    </location>
</feature>
<comment type="subcellular location">
    <subcellularLocation>
        <location evidence="1">Cell membrane</location>
        <topology evidence="1">Multi-pass membrane protein</topology>
    </subcellularLocation>
</comment>
<organism evidence="10 11">
    <name type="scientific">Brevibacillus reuszeri</name>
    <dbReference type="NCBI Taxonomy" id="54915"/>
    <lineage>
        <taxon>Bacteria</taxon>
        <taxon>Bacillati</taxon>
        <taxon>Bacillota</taxon>
        <taxon>Bacilli</taxon>
        <taxon>Bacillales</taxon>
        <taxon>Paenibacillaceae</taxon>
        <taxon>Brevibacillus</taxon>
    </lineage>
</organism>
<dbReference type="GO" id="GO:0008324">
    <property type="term" value="F:monoatomic cation transmembrane transporter activity"/>
    <property type="evidence" value="ECO:0007669"/>
    <property type="project" value="InterPro"/>
</dbReference>
<dbReference type="PANTHER" id="PTHR32024:SF4">
    <property type="entry name" value="KTR SYSTEM POTASSIUM UPTAKE PROTEIN D"/>
    <property type="match status" value="1"/>
</dbReference>
<evidence type="ECO:0000256" key="6">
    <source>
        <dbReference type="ARBA" id="ARBA00023065"/>
    </source>
</evidence>
<name>A0A0K9Z222_9BACL</name>
<keyword evidence="2" id="KW-0813">Transport</keyword>
<evidence type="ECO:0000313" key="11">
    <source>
        <dbReference type="Proteomes" id="UP000036834"/>
    </source>
</evidence>
<reference evidence="11" key="1">
    <citation type="submission" date="2015-07" db="EMBL/GenBank/DDBJ databases">
        <title>Genome sequencing project for genomic taxonomy and phylogenomics of Bacillus-like bacteria.</title>
        <authorList>
            <person name="Liu B."/>
            <person name="Wang J."/>
            <person name="Zhu Y."/>
            <person name="Liu G."/>
            <person name="Chen Q."/>
            <person name="Chen Z."/>
            <person name="Lan J."/>
            <person name="Che J."/>
            <person name="Ge C."/>
            <person name="Shi H."/>
            <person name="Pan Z."/>
            <person name="Liu X."/>
        </authorList>
    </citation>
    <scope>NUCLEOTIDE SEQUENCE [LARGE SCALE GENOMIC DNA]</scope>
    <source>
        <strain evidence="11">DSM 9887</strain>
    </source>
</reference>
<evidence type="ECO:0000256" key="3">
    <source>
        <dbReference type="ARBA" id="ARBA00022475"/>
    </source>
</evidence>
<dbReference type="GO" id="GO:0030001">
    <property type="term" value="P:metal ion transport"/>
    <property type="evidence" value="ECO:0007669"/>
    <property type="project" value="UniProtKB-ARBA"/>
</dbReference>
<dbReference type="Pfam" id="PF02386">
    <property type="entry name" value="TrkH"/>
    <property type="match status" value="1"/>
</dbReference>
<sequence>MLSSNQKRRLTSVQIIVFFYVGLILSSSFLLLLPFFHNPGAHLTFIDSLFTAASAISVTGLTVITIHEVFNEWGILFLTLLFQVGGIGIMTLGTFFWLLMGQKIGLEHRMWIATDHNRPTLSGLVDLMRNILVIAIMIELVGTILLGTHFMLAGYYTDWYSAYYHGYFAAVSSFTNAGFDLYGNSMMDFTHDYVFQSLVMLLIICGAIGFPVLVELRTYLSYKRAKMRFTFSLFTKITTLTFFSLIIIGAVLLFLFEHSKSFAGKTWVETLFFSLFHSVSSRSGGLATMDISLLSTPSLLMLSAMMFIGASPSSVGGGIRTTTFFVLVATVFANMRGFKNVKVFGRELVEDDIMRSFVVFFIAIIMVFTAVILLVWLEDLPFQHILFEVCSAFGTTGLSTGITSNLSAAGKVILIVTMVIGRIGIINLLLFLKRKDRMMRYRHPKERVIIGQ</sequence>
<evidence type="ECO:0000256" key="8">
    <source>
        <dbReference type="SAM" id="Phobius"/>
    </source>
</evidence>
<reference evidence="10" key="2">
    <citation type="submission" date="2015-07" db="EMBL/GenBank/DDBJ databases">
        <title>MeaNS - Measles Nucleotide Surveillance Program.</title>
        <authorList>
            <person name="Tran T."/>
            <person name="Druce J."/>
        </authorList>
    </citation>
    <scope>NUCLEOTIDE SEQUENCE</scope>
    <source>
        <strain evidence="10">DSM 9887</strain>
    </source>
</reference>
<dbReference type="Proteomes" id="UP000319578">
    <property type="component" value="Unassembled WGS sequence"/>
</dbReference>
<evidence type="ECO:0000313" key="9">
    <source>
        <dbReference type="EMBL" id="GED67872.1"/>
    </source>
</evidence>
<evidence type="ECO:0000256" key="1">
    <source>
        <dbReference type="ARBA" id="ARBA00004651"/>
    </source>
</evidence>
<keyword evidence="5 8" id="KW-1133">Transmembrane helix</keyword>
<keyword evidence="3" id="KW-1003">Cell membrane</keyword>
<feature type="transmembrane region" description="Helical" evidence="8">
    <location>
        <begin position="45"/>
        <end position="67"/>
    </location>
</feature>
<comment type="caution">
    <text evidence="10">The sequence shown here is derived from an EMBL/GenBank/DDBJ whole genome shotgun (WGS) entry which is preliminary data.</text>
</comment>
<evidence type="ECO:0000313" key="10">
    <source>
        <dbReference type="EMBL" id="KNB74505.1"/>
    </source>
</evidence>
<dbReference type="STRING" id="54915.ADS79_02115"/>
<keyword evidence="6" id="KW-0406">Ion transport</keyword>
<feature type="transmembrane region" description="Helical" evidence="8">
    <location>
        <begin position="356"/>
        <end position="377"/>
    </location>
</feature>
<dbReference type="AlphaFoldDB" id="A0A0K9Z222"/>
<evidence type="ECO:0000313" key="12">
    <source>
        <dbReference type="Proteomes" id="UP000319578"/>
    </source>
</evidence>
<keyword evidence="7 8" id="KW-0472">Membrane</keyword>
<feature type="transmembrane region" description="Helical" evidence="8">
    <location>
        <begin position="317"/>
        <end position="335"/>
    </location>
</feature>
<feature type="transmembrane region" description="Helical" evidence="8">
    <location>
        <begin position="412"/>
        <end position="432"/>
    </location>
</feature>
<evidence type="ECO:0000256" key="5">
    <source>
        <dbReference type="ARBA" id="ARBA00022989"/>
    </source>
</evidence>
<keyword evidence="4 8" id="KW-0812">Transmembrane</keyword>
<evidence type="ECO:0000256" key="4">
    <source>
        <dbReference type="ARBA" id="ARBA00022692"/>
    </source>
</evidence>
<keyword evidence="12" id="KW-1185">Reference proteome</keyword>
<dbReference type="OrthoDB" id="9810952at2"/>
<accession>A0A0K9Z222</accession>